<evidence type="ECO:0000313" key="4">
    <source>
        <dbReference type="Proteomes" id="UP000824120"/>
    </source>
</evidence>
<sequence>MFVSSPYLQVPFTCLLSFHLFVLGLAGGPGRPAPTRDRFENRPAGPSPVGFRGIGGRGIGDRSGACSTLGPGMKAGSGSPINFLNLYPLGNS</sequence>
<dbReference type="Proteomes" id="UP000824120">
    <property type="component" value="Chromosome 4"/>
</dbReference>
<evidence type="ECO:0008006" key="5">
    <source>
        <dbReference type="Google" id="ProtNLM"/>
    </source>
</evidence>
<name>A0A9J5ZAW4_SOLCO</name>
<comment type="caution">
    <text evidence="3">The sequence shown here is derived from an EMBL/GenBank/DDBJ whole genome shotgun (WGS) entry which is preliminary data.</text>
</comment>
<keyword evidence="2" id="KW-0732">Signal</keyword>
<dbReference type="EMBL" id="JACXVP010000004">
    <property type="protein sequence ID" value="KAG5609063.1"/>
    <property type="molecule type" value="Genomic_DNA"/>
</dbReference>
<accession>A0A9J5ZAW4</accession>
<proteinExistence type="predicted"/>
<feature type="signal peptide" evidence="2">
    <location>
        <begin position="1"/>
        <end position="26"/>
    </location>
</feature>
<reference evidence="3 4" key="1">
    <citation type="submission" date="2020-09" db="EMBL/GenBank/DDBJ databases">
        <title>De no assembly of potato wild relative species, Solanum commersonii.</title>
        <authorList>
            <person name="Cho K."/>
        </authorList>
    </citation>
    <scope>NUCLEOTIDE SEQUENCE [LARGE SCALE GENOMIC DNA]</scope>
    <source>
        <strain evidence="3">LZ3.2</strain>
        <tissue evidence="3">Leaf</tissue>
    </source>
</reference>
<evidence type="ECO:0000256" key="1">
    <source>
        <dbReference type="SAM" id="MobiDB-lite"/>
    </source>
</evidence>
<organism evidence="3 4">
    <name type="scientific">Solanum commersonii</name>
    <name type="common">Commerson's wild potato</name>
    <name type="synonym">Commerson's nightshade</name>
    <dbReference type="NCBI Taxonomy" id="4109"/>
    <lineage>
        <taxon>Eukaryota</taxon>
        <taxon>Viridiplantae</taxon>
        <taxon>Streptophyta</taxon>
        <taxon>Embryophyta</taxon>
        <taxon>Tracheophyta</taxon>
        <taxon>Spermatophyta</taxon>
        <taxon>Magnoliopsida</taxon>
        <taxon>eudicotyledons</taxon>
        <taxon>Gunneridae</taxon>
        <taxon>Pentapetalae</taxon>
        <taxon>asterids</taxon>
        <taxon>lamiids</taxon>
        <taxon>Solanales</taxon>
        <taxon>Solanaceae</taxon>
        <taxon>Solanoideae</taxon>
        <taxon>Solaneae</taxon>
        <taxon>Solanum</taxon>
    </lineage>
</organism>
<evidence type="ECO:0000313" key="3">
    <source>
        <dbReference type="EMBL" id="KAG5609063.1"/>
    </source>
</evidence>
<protein>
    <recommendedName>
        <fullName evidence="5">Secreted protein</fullName>
    </recommendedName>
</protein>
<dbReference type="AlphaFoldDB" id="A0A9J5ZAW4"/>
<feature type="region of interest" description="Disordered" evidence="1">
    <location>
        <begin position="32"/>
        <end position="79"/>
    </location>
</feature>
<gene>
    <name evidence="3" type="ORF">H5410_020344</name>
</gene>
<keyword evidence="4" id="KW-1185">Reference proteome</keyword>
<evidence type="ECO:0000256" key="2">
    <source>
        <dbReference type="SAM" id="SignalP"/>
    </source>
</evidence>
<feature type="chain" id="PRO_5039898710" description="Secreted protein" evidence="2">
    <location>
        <begin position="27"/>
        <end position="92"/>
    </location>
</feature>